<name>L7L7L9_9ACTN</name>
<dbReference type="STRING" id="1121927.GOHSU_16_01080"/>
<dbReference type="InterPro" id="IPR011576">
    <property type="entry name" value="Pyridox_Oxase_N"/>
</dbReference>
<keyword evidence="3" id="KW-1185">Reference proteome</keyword>
<dbReference type="OrthoDB" id="9786134at2"/>
<protein>
    <recommendedName>
        <fullName evidence="1">Pyridoxamine 5'-phosphate oxidase N-terminal domain-containing protein</fullName>
    </recommendedName>
</protein>
<dbReference type="EMBL" id="BANT01000016">
    <property type="protein sequence ID" value="GAC57150.1"/>
    <property type="molecule type" value="Genomic_DNA"/>
</dbReference>
<dbReference type="RefSeq" id="WP_005938714.1">
    <property type="nucleotide sequence ID" value="NZ_ATVK01000047.1"/>
</dbReference>
<dbReference type="SUPFAM" id="SSF50475">
    <property type="entry name" value="FMN-binding split barrel"/>
    <property type="match status" value="1"/>
</dbReference>
<dbReference type="Proteomes" id="UP000053405">
    <property type="component" value="Unassembled WGS sequence"/>
</dbReference>
<dbReference type="eggNOG" id="COG3576">
    <property type="taxonomic scope" value="Bacteria"/>
</dbReference>
<accession>L7L7L9</accession>
<dbReference type="PANTHER" id="PTHR42815">
    <property type="entry name" value="FAD-BINDING, PUTATIVE (AFU_ORTHOLOGUE AFUA_6G07600)-RELATED"/>
    <property type="match status" value="1"/>
</dbReference>
<proteinExistence type="predicted"/>
<evidence type="ECO:0000313" key="3">
    <source>
        <dbReference type="Proteomes" id="UP000053405"/>
    </source>
</evidence>
<dbReference type="InterPro" id="IPR012349">
    <property type="entry name" value="Split_barrel_FMN-bd"/>
</dbReference>
<sequence length="205" mass="23242">MTTRYQHLTYSHAAQILARGTAADVGAPPTDDGPQELSDRELRMLTEAFQFQMATVTPQGWPYLQYRSGPPGFVHHLGGNTVAFADLTGNRQYVSVGNLSEDPRVALFVADYPRRRRLKVFGRAVVVEPDADPELFEWLHTVRDGRLSTRAERSIVIEVEAFDWNCSRALVPQYTAEQVRERVQPYIDEITSLQQQIDELKAQLP</sequence>
<dbReference type="PANTHER" id="PTHR42815:SF2">
    <property type="entry name" value="FAD-BINDING, PUTATIVE (AFU_ORTHOLOGUE AFUA_6G07600)-RELATED"/>
    <property type="match status" value="1"/>
</dbReference>
<dbReference type="Pfam" id="PF01243">
    <property type="entry name" value="PNPOx_N"/>
    <property type="match status" value="1"/>
</dbReference>
<comment type="caution">
    <text evidence="2">The sequence shown here is derived from an EMBL/GenBank/DDBJ whole genome shotgun (WGS) entry which is preliminary data.</text>
</comment>
<evidence type="ECO:0000259" key="1">
    <source>
        <dbReference type="Pfam" id="PF01243"/>
    </source>
</evidence>
<dbReference type="Gene3D" id="2.30.110.10">
    <property type="entry name" value="Electron Transport, Fmn-binding Protein, Chain A"/>
    <property type="match status" value="1"/>
</dbReference>
<reference evidence="2 3" key="1">
    <citation type="submission" date="2012-12" db="EMBL/GenBank/DDBJ databases">
        <title>Whole genome shotgun sequence of Gordonia hirsuta NBRC 16056.</title>
        <authorList>
            <person name="Isaki-Nakamura S."/>
            <person name="Hosoyama A."/>
            <person name="Tsuchikane K."/>
            <person name="Katsumata H."/>
            <person name="Baba S."/>
            <person name="Yamazaki S."/>
            <person name="Fujita N."/>
        </authorList>
    </citation>
    <scope>NUCLEOTIDE SEQUENCE [LARGE SCALE GENOMIC DNA]</scope>
    <source>
        <strain evidence="2 3">NBRC 16056</strain>
    </source>
</reference>
<feature type="domain" description="Pyridoxamine 5'-phosphate oxidase N-terminal" evidence="1">
    <location>
        <begin position="45"/>
        <end position="152"/>
    </location>
</feature>
<organism evidence="2 3">
    <name type="scientific">Gordonia hirsuta DSM 44140 = NBRC 16056</name>
    <dbReference type="NCBI Taxonomy" id="1121927"/>
    <lineage>
        <taxon>Bacteria</taxon>
        <taxon>Bacillati</taxon>
        <taxon>Actinomycetota</taxon>
        <taxon>Actinomycetes</taxon>
        <taxon>Mycobacteriales</taxon>
        <taxon>Gordoniaceae</taxon>
        <taxon>Gordonia</taxon>
    </lineage>
</organism>
<gene>
    <name evidence="2" type="ORF">GOHSU_16_01080</name>
</gene>
<dbReference type="AlphaFoldDB" id="L7L7L9"/>
<evidence type="ECO:0000313" key="2">
    <source>
        <dbReference type="EMBL" id="GAC57150.1"/>
    </source>
</evidence>